<dbReference type="InterPro" id="IPR005467">
    <property type="entry name" value="His_kinase_dom"/>
</dbReference>
<name>A0A369XGQ1_9PROT</name>
<dbReference type="Gene3D" id="1.10.287.130">
    <property type="match status" value="1"/>
</dbReference>
<accession>A0A369XGQ1</accession>
<dbReference type="PROSITE" id="PS50109">
    <property type="entry name" value="HIS_KIN"/>
    <property type="match status" value="1"/>
</dbReference>
<dbReference type="NCBIfam" id="TIGR02481">
    <property type="entry name" value="hemeryth_dom"/>
    <property type="match status" value="1"/>
</dbReference>
<dbReference type="PANTHER" id="PTHR43065:SF50">
    <property type="entry name" value="HISTIDINE KINASE"/>
    <property type="match status" value="1"/>
</dbReference>
<dbReference type="CDD" id="cd12107">
    <property type="entry name" value="Hemerythrin"/>
    <property type="match status" value="1"/>
</dbReference>
<keyword evidence="8" id="KW-0418">Kinase</keyword>
<dbReference type="InterPro" id="IPR035938">
    <property type="entry name" value="Hemerythrin-like_sf"/>
</dbReference>
<dbReference type="Gene3D" id="1.20.120.50">
    <property type="entry name" value="Hemerythrin-like"/>
    <property type="match status" value="1"/>
</dbReference>
<evidence type="ECO:0000256" key="5">
    <source>
        <dbReference type="ARBA" id="ARBA00022723"/>
    </source>
</evidence>
<reference evidence="8 9" key="1">
    <citation type="submission" date="2018-05" db="EMBL/GenBank/DDBJ databases">
        <title>Integrated omic analyses show evidence that a Ca. Accumulibacter phosphatis strain performs denitrification under micro-aerobic conditions.</title>
        <authorList>
            <person name="Camejo P.Y."/>
            <person name="Katherine M.D."/>
            <person name="Daniel N.R."/>
        </authorList>
    </citation>
    <scope>NUCLEOTIDE SEQUENCE [LARGE SCALE GENOMIC DNA]</scope>
    <source>
        <strain evidence="8">UW-LDO-IC</strain>
    </source>
</reference>
<dbReference type="GO" id="GO:0046872">
    <property type="term" value="F:metal ion binding"/>
    <property type="evidence" value="ECO:0007669"/>
    <property type="project" value="UniProtKB-KW"/>
</dbReference>
<dbReference type="InterPro" id="IPR012312">
    <property type="entry name" value="Hemerythrin-like"/>
</dbReference>
<dbReference type="Proteomes" id="UP000253831">
    <property type="component" value="Unassembled WGS sequence"/>
</dbReference>
<evidence type="ECO:0000259" key="7">
    <source>
        <dbReference type="PROSITE" id="PS50109"/>
    </source>
</evidence>
<proteinExistence type="inferred from homology"/>
<sequence>MDASTSVRNSVAARLFASPCRSTPARPVSERWPESAWLSAGQRFPSLRADHREGRASMAFITWSPHFVTGIELVDRQHHGLLDLVNDVAPLLARQEPVLADEVEILLDRLAEYAVTHFRDEEQLMGAAGMDAASIGQQASAHRGFVEEIGIMRRAVDADGQIDGSLLLRFLGNWLIFHILVDDQLMATQLRLIASGHTPSEAVRRAGEAKDDSAQAVLTEALIDLFGVVSARNRSLLQVNEELQVARRTLVGVNASLEKQIAERTCALTTSNDELLREQAELLKAMEAIERTQAQLLQSEKMAAVGQLAAGVAHEINNPVGFVRSNLGSLTNYVARLFAVVDLAVPAVAALAADHPARLAVEQAWRTAEVDFLREDIPALLAESAEGLERVRRIVADLKDFSRVQEAEWQDADLNRGLESTLNVVWNELKYKVTIVRDLGELPLVRCIPAQLNQVFMNLLINAGQAIESAGTISLRSGQDGHYVWVEVEDSGAGMAADVQRRIFEPFFTTKPLGKGTGLGLPISREIVQRHAGTISVDSEPGRGTCFRICLPVAGPQPEHEEVST</sequence>
<evidence type="ECO:0000256" key="6">
    <source>
        <dbReference type="ARBA" id="ARBA00023004"/>
    </source>
</evidence>
<feature type="domain" description="Histidine kinase" evidence="7">
    <location>
        <begin position="311"/>
        <end position="555"/>
    </location>
</feature>
<gene>
    <name evidence="8" type="ORF">DVS81_18885</name>
</gene>
<dbReference type="SUPFAM" id="SSF55874">
    <property type="entry name" value="ATPase domain of HSP90 chaperone/DNA topoisomerase II/histidine kinase"/>
    <property type="match status" value="1"/>
</dbReference>
<dbReference type="PANTHER" id="PTHR43065">
    <property type="entry name" value="SENSOR HISTIDINE KINASE"/>
    <property type="match status" value="1"/>
</dbReference>
<dbReference type="InterPro" id="IPR012827">
    <property type="entry name" value="Hemerythrin_metal-bd"/>
</dbReference>
<evidence type="ECO:0000256" key="2">
    <source>
        <dbReference type="ARBA" id="ARBA00010587"/>
    </source>
</evidence>
<dbReference type="InterPro" id="IPR003594">
    <property type="entry name" value="HATPase_dom"/>
</dbReference>
<evidence type="ECO:0000256" key="3">
    <source>
        <dbReference type="ARBA" id="ARBA00012438"/>
    </source>
</evidence>
<comment type="similarity">
    <text evidence="2">Belongs to the hemerythrin family.</text>
</comment>
<dbReference type="SMART" id="SM00388">
    <property type="entry name" value="HisKA"/>
    <property type="match status" value="1"/>
</dbReference>
<dbReference type="Pfam" id="PF02518">
    <property type="entry name" value="HATPase_c"/>
    <property type="match status" value="1"/>
</dbReference>
<comment type="catalytic activity">
    <reaction evidence="1">
        <text>ATP + protein L-histidine = ADP + protein N-phospho-L-histidine.</text>
        <dbReference type="EC" id="2.7.13.3"/>
    </reaction>
</comment>
<dbReference type="InterPro" id="IPR003661">
    <property type="entry name" value="HisK_dim/P_dom"/>
</dbReference>
<keyword evidence="5" id="KW-0479">Metal-binding</keyword>
<protein>
    <recommendedName>
        <fullName evidence="3">histidine kinase</fullName>
        <ecNumber evidence="3">2.7.13.3</ecNumber>
    </recommendedName>
</protein>
<dbReference type="SUPFAM" id="SSF47188">
    <property type="entry name" value="Hemerythrin-like"/>
    <property type="match status" value="1"/>
</dbReference>
<organism evidence="8 9">
    <name type="scientific">Candidatus Accumulibacter meliphilus</name>
    <dbReference type="NCBI Taxonomy" id="2211374"/>
    <lineage>
        <taxon>Bacteria</taxon>
        <taxon>Pseudomonadati</taxon>
        <taxon>Pseudomonadota</taxon>
        <taxon>Betaproteobacteria</taxon>
        <taxon>Candidatus Accumulibacter</taxon>
    </lineage>
</organism>
<keyword evidence="8" id="KW-0808">Transferase</keyword>
<dbReference type="SMART" id="SM00387">
    <property type="entry name" value="HATPase_c"/>
    <property type="match status" value="1"/>
</dbReference>
<dbReference type="Pfam" id="PF01814">
    <property type="entry name" value="Hemerythrin"/>
    <property type="match status" value="1"/>
</dbReference>
<dbReference type="EC" id="2.7.13.3" evidence="3"/>
<dbReference type="PRINTS" id="PR00344">
    <property type="entry name" value="BCTRLSENSOR"/>
</dbReference>
<dbReference type="Gene3D" id="3.30.565.10">
    <property type="entry name" value="Histidine kinase-like ATPase, C-terminal domain"/>
    <property type="match status" value="1"/>
</dbReference>
<keyword evidence="6" id="KW-0408">Iron</keyword>
<dbReference type="InterPro" id="IPR004358">
    <property type="entry name" value="Sig_transdc_His_kin-like_C"/>
</dbReference>
<comment type="caution">
    <text evidence="8">The sequence shown here is derived from an EMBL/GenBank/DDBJ whole genome shotgun (WGS) entry which is preliminary data.</text>
</comment>
<dbReference type="InterPro" id="IPR036890">
    <property type="entry name" value="HATPase_C_sf"/>
</dbReference>
<evidence type="ECO:0000256" key="1">
    <source>
        <dbReference type="ARBA" id="ARBA00000085"/>
    </source>
</evidence>
<evidence type="ECO:0000313" key="8">
    <source>
        <dbReference type="EMBL" id="RDE49034.1"/>
    </source>
</evidence>
<dbReference type="GO" id="GO:0000155">
    <property type="term" value="F:phosphorelay sensor kinase activity"/>
    <property type="evidence" value="ECO:0007669"/>
    <property type="project" value="InterPro"/>
</dbReference>
<keyword evidence="4" id="KW-0597">Phosphoprotein</keyword>
<dbReference type="EMBL" id="QPGA01000062">
    <property type="protein sequence ID" value="RDE49034.1"/>
    <property type="molecule type" value="Genomic_DNA"/>
</dbReference>
<evidence type="ECO:0000256" key="4">
    <source>
        <dbReference type="ARBA" id="ARBA00022553"/>
    </source>
</evidence>
<evidence type="ECO:0000313" key="9">
    <source>
        <dbReference type="Proteomes" id="UP000253831"/>
    </source>
</evidence>
<dbReference type="AlphaFoldDB" id="A0A369XGQ1"/>